<organism evidence="2 3">
    <name type="scientific">Thermus thermophilus</name>
    <dbReference type="NCBI Taxonomy" id="274"/>
    <lineage>
        <taxon>Bacteria</taxon>
        <taxon>Thermotogati</taxon>
        <taxon>Deinococcota</taxon>
        <taxon>Deinococci</taxon>
        <taxon>Thermales</taxon>
        <taxon>Thermaceae</taxon>
        <taxon>Thermus</taxon>
    </lineage>
</organism>
<sequence length="51" mass="5478">MEEALKAWLSRHPIPGLVAAGYFGSYARGEAGAPTPGGRRGWEATWTSSSW</sequence>
<gene>
    <name evidence="2" type="ORF">TthAA11_04580</name>
</gene>
<reference evidence="2" key="1">
    <citation type="submission" date="2021-07" db="EMBL/GenBank/DDBJ databases">
        <title>Complete genome sequences of four Thermus thermophilus strains isolated from Arima Hot Spring in Japan.</title>
        <authorList>
            <person name="Tomariguchi N."/>
            <person name="Ueno Y."/>
            <person name="Miyazaki K."/>
        </authorList>
    </citation>
    <scope>NUCLEOTIDE SEQUENCE</scope>
    <source>
        <strain evidence="2">AA1-1</strain>
    </source>
</reference>
<evidence type="ECO:0000256" key="1">
    <source>
        <dbReference type="SAM" id="MobiDB-lite"/>
    </source>
</evidence>
<name>A0AAD1KSQ2_THETH</name>
<evidence type="ECO:0000313" key="2">
    <source>
        <dbReference type="EMBL" id="BCZ86276.1"/>
    </source>
</evidence>
<dbReference type="EMBL" id="AP024926">
    <property type="protein sequence ID" value="BCZ86276.1"/>
    <property type="molecule type" value="Genomic_DNA"/>
</dbReference>
<dbReference type="AlphaFoldDB" id="A0AAD1KSQ2"/>
<protein>
    <submittedName>
        <fullName evidence="2">Uncharacterized protein</fullName>
    </submittedName>
</protein>
<proteinExistence type="predicted"/>
<dbReference type="Proteomes" id="UP000825379">
    <property type="component" value="Chromosome"/>
</dbReference>
<accession>A0AAD1KSQ2</accession>
<evidence type="ECO:0000313" key="3">
    <source>
        <dbReference type="Proteomes" id="UP000825379"/>
    </source>
</evidence>
<feature type="region of interest" description="Disordered" evidence="1">
    <location>
        <begin position="31"/>
        <end position="51"/>
    </location>
</feature>